<keyword evidence="7" id="KW-0464">Manganese</keyword>
<comment type="caution">
    <text evidence="9">The sequence shown here is derived from an EMBL/GenBank/DDBJ whole genome shotgun (WGS) entry which is preliminary data.</text>
</comment>
<evidence type="ECO:0000259" key="8">
    <source>
        <dbReference type="Pfam" id="PF01996"/>
    </source>
</evidence>
<evidence type="ECO:0000256" key="5">
    <source>
        <dbReference type="ARBA" id="ARBA00022958"/>
    </source>
</evidence>
<evidence type="ECO:0000313" key="10">
    <source>
        <dbReference type="Proteomes" id="UP000244066"/>
    </source>
</evidence>
<proteinExistence type="predicted"/>
<dbReference type="GO" id="GO:0052618">
    <property type="term" value="F:coenzyme F420-0:L-glutamate ligase activity"/>
    <property type="evidence" value="ECO:0007669"/>
    <property type="project" value="TreeGrafter"/>
</dbReference>
<reference evidence="9 10" key="1">
    <citation type="submission" date="2017-04" db="EMBL/GenBank/DDBJ databases">
        <title>Draft Aigarchaeota genome from a New Zealand hot spring.</title>
        <authorList>
            <person name="Reysenbach A.-L."/>
            <person name="Donaho J.A."/>
            <person name="Gerhart J."/>
            <person name="Kelley J.F."/>
            <person name="Kouba K."/>
            <person name="Podar M."/>
            <person name="Stott M."/>
        </authorList>
    </citation>
    <scope>NUCLEOTIDE SEQUENCE [LARGE SCALE GENOMIC DNA]</scope>
    <source>
        <strain evidence="9">NZ13_MG1</strain>
    </source>
</reference>
<evidence type="ECO:0000256" key="1">
    <source>
        <dbReference type="ARBA" id="ARBA00022598"/>
    </source>
</evidence>
<keyword evidence="5" id="KW-0630">Potassium</keyword>
<dbReference type="GO" id="GO:0046872">
    <property type="term" value="F:metal ion binding"/>
    <property type="evidence" value="ECO:0007669"/>
    <property type="project" value="UniProtKB-KW"/>
</dbReference>
<dbReference type="EMBL" id="NDWU01000008">
    <property type="protein sequence ID" value="PUA32625.1"/>
    <property type="molecule type" value="Genomic_DNA"/>
</dbReference>
<dbReference type="GO" id="GO:0005525">
    <property type="term" value="F:GTP binding"/>
    <property type="evidence" value="ECO:0007669"/>
    <property type="project" value="UniProtKB-KW"/>
</dbReference>
<dbReference type="PANTHER" id="PTHR47917">
    <property type="match status" value="1"/>
</dbReference>
<keyword evidence="6" id="KW-0342">GTP-binding</keyword>
<dbReference type="Proteomes" id="UP000244066">
    <property type="component" value="Unassembled WGS sequence"/>
</dbReference>
<dbReference type="PANTHER" id="PTHR47917:SF1">
    <property type="entry name" value="COENZYME F420:L-GLUTAMATE LIGASE"/>
    <property type="match status" value="1"/>
</dbReference>
<evidence type="ECO:0000313" key="9">
    <source>
        <dbReference type="EMBL" id="PUA32625.1"/>
    </source>
</evidence>
<dbReference type="InterPro" id="IPR008225">
    <property type="entry name" value="F420-0_g-glutamyl_ligase"/>
</dbReference>
<dbReference type="Gene3D" id="3.30.1330.100">
    <property type="entry name" value="CofE-like"/>
    <property type="match status" value="1"/>
</dbReference>
<dbReference type="NCBIfam" id="NF009809">
    <property type="entry name" value="PRK13293.1"/>
    <property type="match status" value="1"/>
</dbReference>
<dbReference type="NCBIfam" id="TIGR01916">
    <property type="entry name" value="F420_cofE"/>
    <property type="match status" value="1"/>
</dbReference>
<organism evidence="9 10">
    <name type="scientific">Candidatus Terraquivivens tikiterensis</name>
    <dbReference type="NCBI Taxonomy" id="1980982"/>
    <lineage>
        <taxon>Archaea</taxon>
        <taxon>Nitrososphaerota</taxon>
        <taxon>Candidatus Wolframiiraptoraceae</taxon>
        <taxon>Candidatus Terraquivivens</taxon>
    </lineage>
</organism>
<evidence type="ECO:0000256" key="3">
    <source>
        <dbReference type="ARBA" id="ARBA00022741"/>
    </source>
</evidence>
<dbReference type="AlphaFoldDB" id="A0A2R7Y513"/>
<dbReference type="InterPro" id="IPR002847">
    <property type="entry name" value="F420-0_gamma-glut_ligase-dom"/>
</dbReference>
<evidence type="ECO:0000256" key="7">
    <source>
        <dbReference type="ARBA" id="ARBA00023211"/>
    </source>
</evidence>
<dbReference type="SUPFAM" id="SSF144010">
    <property type="entry name" value="CofE-like"/>
    <property type="match status" value="1"/>
</dbReference>
<keyword evidence="1 9" id="KW-0436">Ligase</keyword>
<feature type="domain" description="Coenzyme F420:L-glutamate ligase-like" evidence="8">
    <location>
        <begin position="18"/>
        <end position="234"/>
    </location>
</feature>
<evidence type="ECO:0000256" key="2">
    <source>
        <dbReference type="ARBA" id="ARBA00022723"/>
    </source>
</evidence>
<name>A0A2R7Y513_9ARCH</name>
<dbReference type="Pfam" id="PF01996">
    <property type="entry name" value="F420_ligase"/>
    <property type="match status" value="1"/>
</dbReference>
<dbReference type="Gene3D" id="3.90.1660.10">
    <property type="entry name" value="CofE-like domain"/>
    <property type="match status" value="1"/>
</dbReference>
<protein>
    <submittedName>
        <fullName evidence="9">Coenzyme F420-0:L-glutamate ligase</fullName>
    </submittedName>
</protein>
<keyword evidence="4" id="KW-0460">Magnesium</keyword>
<sequence>MEVRALSGSVEIIGIRGMPIIRPGDDLASMIVEGAKKMGVGIKDGDVIVVTHVAVARAEGKIIQLKDIEPSDLAKRIAEEAGKDPRHVEVVLRESRSIVRMQNGIIISKTKHGIVCANAGVDASNASEDESVVTLPDDPDLSAKKIREGIERLTGSRVAVIISDTQGRPFRRGVVNVAIGCSGIQPLWDRRGELDLFGRALRSKITCVADELCSAAELVIGQAAEGIPVAIIRGYRYLRGEVPASVILRDRNEDLFV</sequence>
<evidence type="ECO:0000256" key="6">
    <source>
        <dbReference type="ARBA" id="ARBA00023134"/>
    </source>
</evidence>
<accession>A0A2R7Y513</accession>
<keyword evidence="3" id="KW-0547">Nucleotide-binding</keyword>
<gene>
    <name evidence="9" type="ORF">B9J98_04010</name>
</gene>
<keyword evidence="2" id="KW-0479">Metal-binding</keyword>
<evidence type="ECO:0000256" key="4">
    <source>
        <dbReference type="ARBA" id="ARBA00022842"/>
    </source>
</evidence>